<evidence type="ECO:0000256" key="2">
    <source>
        <dbReference type="ARBA" id="ARBA00023242"/>
    </source>
</evidence>
<feature type="domain" description="YABBY protein C-terminal" evidence="4">
    <location>
        <begin position="96"/>
        <end position="159"/>
    </location>
</feature>
<dbReference type="InterPro" id="IPR056775">
    <property type="entry name" value="YABBY_C"/>
</dbReference>
<sequence>MSSACHPCSGLPERLGYVQCSFCAAVLLVSVPCSSALRVVAVQCGHCSSLLSAVSLPPTPPPSVELPPQEVDVDPPPRESSDESTGDDREGGVAEDDAPTAAPAPNKPPRRRPRKPSAYNCFVKEEIKRIKGMEPNITHRQAFITAAKNWAHLPRIQQKRG</sequence>
<evidence type="ECO:0000313" key="7">
    <source>
        <dbReference type="Proteomes" id="UP000729402"/>
    </source>
</evidence>
<feature type="region of interest" description="Disordered" evidence="3">
    <location>
        <begin position="56"/>
        <end position="120"/>
    </location>
</feature>
<reference evidence="6" key="2">
    <citation type="submission" date="2021-02" db="EMBL/GenBank/DDBJ databases">
        <authorList>
            <person name="Kimball J.A."/>
            <person name="Haas M.W."/>
            <person name="Macchietto M."/>
            <person name="Kono T."/>
            <person name="Duquette J."/>
            <person name="Shao M."/>
        </authorList>
    </citation>
    <scope>NUCLEOTIDE SEQUENCE</scope>
    <source>
        <tissue evidence="6">Fresh leaf tissue</tissue>
    </source>
</reference>
<gene>
    <name evidence="6" type="ORF">GUJ93_ZPchr0007g4576</name>
</gene>
<dbReference type="InterPro" id="IPR056776">
    <property type="entry name" value="YABBY_N"/>
</dbReference>
<dbReference type="EMBL" id="JAAALK010000282">
    <property type="protein sequence ID" value="KAG8080033.1"/>
    <property type="molecule type" value="Genomic_DNA"/>
</dbReference>
<dbReference type="GO" id="GO:0048481">
    <property type="term" value="P:plant ovule development"/>
    <property type="evidence" value="ECO:0007669"/>
    <property type="project" value="TreeGrafter"/>
</dbReference>
<evidence type="ECO:0000313" key="6">
    <source>
        <dbReference type="EMBL" id="KAG8080033.1"/>
    </source>
</evidence>
<name>A0A8J5TE41_ZIZPA</name>
<evidence type="ECO:0000259" key="4">
    <source>
        <dbReference type="Pfam" id="PF04690"/>
    </source>
</evidence>
<comment type="caution">
    <text evidence="6">The sequence shown here is derived from an EMBL/GenBank/DDBJ whole genome shotgun (WGS) entry which is preliminary data.</text>
</comment>
<dbReference type="InterPro" id="IPR006780">
    <property type="entry name" value="YABBY"/>
</dbReference>
<dbReference type="CDD" id="cd00084">
    <property type="entry name" value="HMG-box_SF"/>
    <property type="match status" value="1"/>
</dbReference>
<accession>A0A8J5TE41</accession>
<proteinExistence type="predicted"/>
<dbReference type="GO" id="GO:0045165">
    <property type="term" value="P:cell fate commitment"/>
    <property type="evidence" value="ECO:0007669"/>
    <property type="project" value="TreeGrafter"/>
</dbReference>
<dbReference type="AlphaFoldDB" id="A0A8J5TE41"/>
<comment type="subcellular location">
    <subcellularLocation>
        <location evidence="1">Nucleus</location>
    </subcellularLocation>
</comment>
<dbReference type="PANTHER" id="PTHR31675">
    <property type="entry name" value="PROTEIN YABBY 6-RELATED"/>
    <property type="match status" value="1"/>
</dbReference>
<keyword evidence="7" id="KW-1185">Reference proteome</keyword>
<dbReference type="Pfam" id="PF04690">
    <property type="entry name" value="YABBY"/>
    <property type="match status" value="1"/>
</dbReference>
<evidence type="ECO:0000256" key="1">
    <source>
        <dbReference type="ARBA" id="ARBA00004123"/>
    </source>
</evidence>
<feature type="compositionally biased region" description="Basic and acidic residues" evidence="3">
    <location>
        <begin position="75"/>
        <end position="92"/>
    </location>
</feature>
<dbReference type="GO" id="GO:0009944">
    <property type="term" value="P:polarity specification of adaxial/abaxial axis"/>
    <property type="evidence" value="ECO:0007669"/>
    <property type="project" value="TreeGrafter"/>
</dbReference>
<evidence type="ECO:0000259" key="5">
    <source>
        <dbReference type="Pfam" id="PF24868"/>
    </source>
</evidence>
<dbReference type="OrthoDB" id="667577at2759"/>
<dbReference type="PANTHER" id="PTHR31675:SF8">
    <property type="entry name" value="AXIAL REGULATOR YABBY 4"/>
    <property type="match status" value="1"/>
</dbReference>
<dbReference type="Pfam" id="PF24868">
    <property type="entry name" value="YABBY_N"/>
    <property type="match status" value="1"/>
</dbReference>
<dbReference type="Proteomes" id="UP000729402">
    <property type="component" value="Unassembled WGS sequence"/>
</dbReference>
<reference evidence="6" key="1">
    <citation type="journal article" date="2021" name="bioRxiv">
        <title>Whole Genome Assembly and Annotation of Northern Wild Rice, Zizania palustris L., Supports a Whole Genome Duplication in the Zizania Genus.</title>
        <authorList>
            <person name="Haas M."/>
            <person name="Kono T."/>
            <person name="Macchietto M."/>
            <person name="Millas R."/>
            <person name="McGilp L."/>
            <person name="Shao M."/>
            <person name="Duquette J."/>
            <person name="Hirsch C.N."/>
            <person name="Kimball J."/>
        </authorList>
    </citation>
    <scope>NUCLEOTIDE SEQUENCE</scope>
    <source>
        <tissue evidence="6">Fresh leaf tissue</tissue>
    </source>
</reference>
<protein>
    <submittedName>
        <fullName evidence="6">Uncharacterized protein</fullName>
    </submittedName>
</protein>
<evidence type="ECO:0000256" key="3">
    <source>
        <dbReference type="SAM" id="MobiDB-lite"/>
    </source>
</evidence>
<feature type="domain" description="YABBY N-terminal" evidence="5">
    <location>
        <begin position="12"/>
        <end position="52"/>
    </location>
</feature>
<organism evidence="6 7">
    <name type="scientific">Zizania palustris</name>
    <name type="common">Northern wild rice</name>
    <dbReference type="NCBI Taxonomy" id="103762"/>
    <lineage>
        <taxon>Eukaryota</taxon>
        <taxon>Viridiplantae</taxon>
        <taxon>Streptophyta</taxon>
        <taxon>Embryophyta</taxon>
        <taxon>Tracheophyta</taxon>
        <taxon>Spermatophyta</taxon>
        <taxon>Magnoliopsida</taxon>
        <taxon>Liliopsida</taxon>
        <taxon>Poales</taxon>
        <taxon>Poaceae</taxon>
        <taxon>BOP clade</taxon>
        <taxon>Oryzoideae</taxon>
        <taxon>Oryzeae</taxon>
        <taxon>Zizaniinae</taxon>
        <taxon>Zizania</taxon>
    </lineage>
</organism>
<dbReference type="GO" id="GO:0005634">
    <property type="term" value="C:nucleus"/>
    <property type="evidence" value="ECO:0007669"/>
    <property type="project" value="UniProtKB-SubCell"/>
</dbReference>
<keyword evidence="2" id="KW-0539">Nucleus</keyword>